<organism evidence="1 2">
    <name type="scientific">Dendrobium nobile</name>
    <name type="common">Orchid</name>
    <dbReference type="NCBI Taxonomy" id="94219"/>
    <lineage>
        <taxon>Eukaryota</taxon>
        <taxon>Viridiplantae</taxon>
        <taxon>Streptophyta</taxon>
        <taxon>Embryophyta</taxon>
        <taxon>Tracheophyta</taxon>
        <taxon>Spermatophyta</taxon>
        <taxon>Magnoliopsida</taxon>
        <taxon>Liliopsida</taxon>
        <taxon>Asparagales</taxon>
        <taxon>Orchidaceae</taxon>
        <taxon>Epidendroideae</taxon>
        <taxon>Malaxideae</taxon>
        <taxon>Dendrobiinae</taxon>
        <taxon>Dendrobium</taxon>
    </lineage>
</organism>
<protein>
    <recommendedName>
        <fullName evidence="3">ARM repeat superfamily protein</fullName>
    </recommendedName>
</protein>
<dbReference type="PANTHER" id="PTHR14873:SF1">
    <property type="entry name" value="OS06G0694100 PROTEIN"/>
    <property type="match status" value="1"/>
</dbReference>
<evidence type="ECO:0000313" key="2">
    <source>
        <dbReference type="Proteomes" id="UP000829196"/>
    </source>
</evidence>
<comment type="caution">
    <text evidence="1">The sequence shown here is derived from an EMBL/GenBank/DDBJ whole genome shotgun (WGS) entry which is preliminary data.</text>
</comment>
<dbReference type="EMBL" id="JAGYWB010000011">
    <property type="protein sequence ID" value="KAI0504663.1"/>
    <property type="molecule type" value="Genomic_DNA"/>
</dbReference>
<accession>A0A8T3B7R9</accession>
<dbReference type="SUPFAM" id="SSF48371">
    <property type="entry name" value="ARM repeat"/>
    <property type="match status" value="1"/>
</dbReference>
<dbReference type="PANTHER" id="PTHR14873">
    <property type="entry name" value="OS06G0694100 PROTEIN"/>
    <property type="match status" value="1"/>
</dbReference>
<dbReference type="AlphaFoldDB" id="A0A8T3B7R9"/>
<reference evidence="1" key="1">
    <citation type="journal article" date="2022" name="Front. Genet.">
        <title>Chromosome-Scale Assembly of the Dendrobium nobile Genome Provides Insights Into the Molecular Mechanism of the Biosynthesis of the Medicinal Active Ingredient of Dendrobium.</title>
        <authorList>
            <person name="Xu Q."/>
            <person name="Niu S.-C."/>
            <person name="Li K.-L."/>
            <person name="Zheng P.-J."/>
            <person name="Zhang X.-J."/>
            <person name="Jia Y."/>
            <person name="Liu Y."/>
            <person name="Niu Y.-X."/>
            <person name="Yu L.-H."/>
            <person name="Chen D.-F."/>
            <person name="Zhang G.-Q."/>
        </authorList>
    </citation>
    <scope>NUCLEOTIDE SEQUENCE</scope>
    <source>
        <tissue evidence="1">Leaf</tissue>
    </source>
</reference>
<dbReference type="OrthoDB" id="753785at2759"/>
<sequence length="427" mass="48446">MASPSLSVELSPRRLLSVPRNLLFRLAEQIRETLARTLYTPPAGSPVSVKSLLESLLPQNTAPKSVDREIKNFCLCCAALASAEGVESPSVYWIPKDLSSLAKSTLREISAAGSFAAEHEMVAELMAEVLPELKAVVKETCVDPDEEVFVAGSVRAPVVNSIVAAHQFRWLVTQVIYPHLGNLCALVMPCALTTLDHWSPEVKEQGMLALIHLGKNVNATELGWYEEAFLDVCCRNIATSNDLWSCIIEVSTLLLTCTQRKNPRSSWFERMLNEMLGHLERHPFSREHRIAWLQLIEPVLSAMGLVLLMHFHRIFPLFFQWLHTDDDETILLVLERIHSIIKLTWVRKSPYMARLLDELIHLYKEVETRKSRESIRNFILDSLILLQKCKGMQFETSWIKYKDDPGLEKLVYSLSEAPKAQAVQHLL</sequence>
<dbReference type="InterPro" id="IPR016024">
    <property type="entry name" value="ARM-type_fold"/>
</dbReference>
<proteinExistence type="predicted"/>
<evidence type="ECO:0000313" key="1">
    <source>
        <dbReference type="EMBL" id="KAI0504663.1"/>
    </source>
</evidence>
<gene>
    <name evidence="1" type="ORF">KFK09_015615</name>
</gene>
<evidence type="ECO:0008006" key="3">
    <source>
        <dbReference type="Google" id="ProtNLM"/>
    </source>
</evidence>
<dbReference type="Proteomes" id="UP000829196">
    <property type="component" value="Unassembled WGS sequence"/>
</dbReference>
<name>A0A8T3B7R9_DENNO</name>
<dbReference type="SMR" id="A0A8T3B7R9"/>
<keyword evidence="2" id="KW-1185">Reference proteome</keyword>